<dbReference type="AlphaFoldDB" id="A0A6L2K706"/>
<feature type="region of interest" description="Disordered" evidence="1">
    <location>
        <begin position="1"/>
        <end position="24"/>
    </location>
</feature>
<reference evidence="2" key="1">
    <citation type="journal article" date="2019" name="Sci. Rep.">
        <title>Draft genome of Tanacetum cinerariifolium, the natural source of mosquito coil.</title>
        <authorList>
            <person name="Yamashiro T."/>
            <person name="Shiraishi A."/>
            <person name="Satake H."/>
            <person name="Nakayama K."/>
        </authorList>
    </citation>
    <scope>NUCLEOTIDE SEQUENCE</scope>
</reference>
<name>A0A6L2K706_TANCI</name>
<feature type="non-terminal residue" evidence="2">
    <location>
        <position position="24"/>
    </location>
</feature>
<gene>
    <name evidence="2" type="ORF">Tci_015823</name>
</gene>
<comment type="caution">
    <text evidence="2">The sequence shown here is derived from an EMBL/GenBank/DDBJ whole genome shotgun (WGS) entry which is preliminary data.</text>
</comment>
<accession>A0A6L2K706</accession>
<evidence type="ECO:0000256" key="1">
    <source>
        <dbReference type="SAM" id="MobiDB-lite"/>
    </source>
</evidence>
<organism evidence="2">
    <name type="scientific">Tanacetum cinerariifolium</name>
    <name type="common">Dalmatian daisy</name>
    <name type="synonym">Chrysanthemum cinerariifolium</name>
    <dbReference type="NCBI Taxonomy" id="118510"/>
    <lineage>
        <taxon>Eukaryota</taxon>
        <taxon>Viridiplantae</taxon>
        <taxon>Streptophyta</taxon>
        <taxon>Embryophyta</taxon>
        <taxon>Tracheophyta</taxon>
        <taxon>Spermatophyta</taxon>
        <taxon>Magnoliopsida</taxon>
        <taxon>eudicotyledons</taxon>
        <taxon>Gunneridae</taxon>
        <taxon>Pentapetalae</taxon>
        <taxon>asterids</taxon>
        <taxon>campanulids</taxon>
        <taxon>Asterales</taxon>
        <taxon>Asteraceae</taxon>
        <taxon>Asteroideae</taxon>
        <taxon>Anthemideae</taxon>
        <taxon>Anthemidinae</taxon>
        <taxon>Tanacetum</taxon>
    </lineage>
</organism>
<dbReference type="EMBL" id="BKCJ010001764">
    <property type="protein sequence ID" value="GEU43845.1"/>
    <property type="molecule type" value="Genomic_DNA"/>
</dbReference>
<sequence>MMEENCSGCGLGRTMAAWSKDDDK</sequence>
<proteinExistence type="predicted"/>
<evidence type="ECO:0000313" key="2">
    <source>
        <dbReference type="EMBL" id="GEU43845.1"/>
    </source>
</evidence>
<protein>
    <submittedName>
        <fullName evidence="2">Uncharacterized protein</fullName>
    </submittedName>
</protein>